<evidence type="ECO:0000313" key="3">
    <source>
        <dbReference type="Proteomes" id="UP000500961"/>
    </source>
</evidence>
<name>A0A7D4BSL9_9BACT</name>
<dbReference type="EMBL" id="CP041345">
    <property type="protein sequence ID" value="QKG80521.1"/>
    <property type="molecule type" value="Genomic_DNA"/>
</dbReference>
<evidence type="ECO:0000256" key="1">
    <source>
        <dbReference type="ARBA" id="ARBA00011643"/>
    </source>
</evidence>
<accession>A0A7D4BSL9</accession>
<sequence length="114" mass="12461">MKLKELADLIEGSVVCCPDGLEQDVEYAFASDLMSDVLTVSKDRLVLITGLANMQAVRTAEMADILAVVFVRGKTISQDMIRLAEENGIVLIESPYTMFRASGVLYGKGLKPVY</sequence>
<gene>
    <name evidence="2" type="ORF">FHG85_09655</name>
</gene>
<protein>
    <recommendedName>
        <fullName evidence="4">DRTGG domain-containing protein</fullName>
    </recommendedName>
</protein>
<evidence type="ECO:0000313" key="2">
    <source>
        <dbReference type="EMBL" id="QKG80521.1"/>
    </source>
</evidence>
<dbReference type="Proteomes" id="UP000500961">
    <property type="component" value="Chromosome"/>
</dbReference>
<dbReference type="AlphaFoldDB" id="A0A7D4BSL9"/>
<dbReference type="RefSeq" id="WP_173075312.1">
    <property type="nucleotide sequence ID" value="NZ_CP041345.1"/>
</dbReference>
<dbReference type="InterPro" id="IPR028979">
    <property type="entry name" value="Ser_kin/Pase_Hpr-like_N_sf"/>
</dbReference>
<organism evidence="2 3">
    <name type="scientific">Tenuifilum thalassicum</name>
    <dbReference type="NCBI Taxonomy" id="2590900"/>
    <lineage>
        <taxon>Bacteria</taxon>
        <taxon>Pseudomonadati</taxon>
        <taxon>Bacteroidota</taxon>
        <taxon>Bacteroidia</taxon>
        <taxon>Bacteroidales</taxon>
        <taxon>Tenuifilaceae</taxon>
        <taxon>Tenuifilum</taxon>
    </lineage>
</organism>
<dbReference type="KEGG" id="ttz:FHG85_09655"/>
<evidence type="ECO:0008006" key="4">
    <source>
        <dbReference type="Google" id="ProtNLM"/>
    </source>
</evidence>
<proteinExistence type="predicted"/>
<keyword evidence="3" id="KW-1185">Reference proteome</keyword>
<dbReference type="SUPFAM" id="SSF75138">
    <property type="entry name" value="HprK N-terminal domain-like"/>
    <property type="match status" value="1"/>
</dbReference>
<comment type="subunit">
    <text evidence="1">Homohexamer.</text>
</comment>
<dbReference type="Gene3D" id="3.40.1390.20">
    <property type="entry name" value="HprK N-terminal domain-like"/>
    <property type="match status" value="1"/>
</dbReference>
<reference evidence="2 3" key="1">
    <citation type="submission" date="2019-07" db="EMBL/GenBank/DDBJ databases">
        <title>Thalassofilum flectens gen. nov., sp. nov., a novel moderate thermophilic anaerobe from a shallow sea hot spring in Kunashir Island (Russia), representing a new family in the order Bacteroidales, and proposal of Thalassofilacea fam. nov.</title>
        <authorList>
            <person name="Kochetkova T.V."/>
            <person name="Podosokorskaya O.A."/>
            <person name="Novikov A."/>
            <person name="Elcheninov A.G."/>
            <person name="Toshchakov S.V."/>
            <person name="Kublanov I.V."/>
        </authorList>
    </citation>
    <scope>NUCLEOTIDE SEQUENCE [LARGE SCALE GENOMIC DNA]</scope>
    <source>
        <strain evidence="2 3">38-H</strain>
    </source>
</reference>